<protein>
    <submittedName>
        <fullName evidence="1">Uncharacterized protein</fullName>
    </submittedName>
</protein>
<comment type="caution">
    <text evidence="1">The sequence shown here is derived from an EMBL/GenBank/DDBJ whole genome shotgun (WGS) entry which is preliminary data.</text>
</comment>
<dbReference type="EMBL" id="CM017882">
    <property type="protein sequence ID" value="KAG1363788.1"/>
    <property type="molecule type" value="Genomic_DNA"/>
</dbReference>
<gene>
    <name evidence="1" type="ORF">COCNU_11G006150</name>
</gene>
<sequence length="117" mass="13326">MHLWKITELKKMLELGEAVIKAIEEKEKLIEAQAKVEKSKVVAKDRFMAMVEFKASINFAARSPRSLQGLMSMGSRLAKHRLLGYFQELTSDTSIPKPVMMRSRKILLHCLLSPKPS</sequence>
<proteinExistence type="predicted"/>
<organism evidence="1 2">
    <name type="scientific">Cocos nucifera</name>
    <name type="common">Coconut palm</name>
    <dbReference type="NCBI Taxonomy" id="13894"/>
    <lineage>
        <taxon>Eukaryota</taxon>
        <taxon>Viridiplantae</taxon>
        <taxon>Streptophyta</taxon>
        <taxon>Embryophyta</taxon>
        <taxon>Tracheophyta</taxon>
        <taxon>Spermatophyta</taxon>
        <taxon>Magnoliopsida</taxon>
        <taxon>Liliopsida</taxon>
        <taxon>Arecaceae</taxon>
        <taxon>Arecoideae</taxon>
        <taxon>Cocoseae</taxon>
        <taxon>Attaleinae</taxon>
        <taxon>Cocos</taxon>
    </lineage>
</organism>
<evidence type="ECO:0000313" key="1">
    <source>
        <dbReference type="EMBL" id="KAG1363788.1"/>
    </source>
</evidence>
<keyword evidence="2" id="KW-1185">Reference proteome</keyword>
<accession>A0A8K0N9F1</accession>
<name>A0A8K0N9F1_COCNU</name>
<reference evidence="1" key="2">
    <citation type="submission" date="2019-07" db="EMBL/GenBank/DDBJ databases">
        <authorList>
            <person name="Yang Y."/>
            <person name="Bocs S."/>
            <person name="Baudouin L."/>
        </authorList>
    </citation>
    <scope>NUCLEOTIDE SEQUENCE</scope>
    <source>
        <tissue evidence="1">Spear leaf of Hainan Tall coconut</tissue>
    </source>
</reference>
<dbReference type="Proteomes" id="UP000797356">
    <property type="component" value="Chromosome 11"/>
</dbReference>
<dbReference type="AlphaFoldDB" id="A0A8K0N9F1"/>
<evidence type="ECO:0000313" key="2">
    <source>
        <dbReference type="Proteomes" id="UP000797356"/>
    </source>
</evidence>
<reference evidence="1" key="1">
    <citation type="journal article" date="2017" name="Gigascience">
        <title>The genome draft of coconut (Cocos nucifera).</title>
        <authorList>
            <person name="Xiao Y."/>
            <person name="Xu P."/>
            <person name="Fan H."/>
            <person name="Baudouin L."/>
            <person name="Xia W."/>
            <person name="Bocs S."/>
            <person name="Xu J."/>
            <person name="Li Q."/>
            <person name="Guo A."/>
            <person name="Zhou L."/>
            <person name="Li J."/>
            <person name="Wu Y."/>
            <person name="Ma Z."/>
            <person name="Armero A."/>
            <person name="Issali A.E."/>
            <person name="Liu N."/>
            <person name="Peng M."/>
            <person name="Yang Y."/>
        </authorList>
    </citation>
    <scope>NUCLEOTIDE SEQUENCE</scope>
    <source>
        <tissue evidence="1">Spear leaf of Hainan Tall coconut</tissue>
    </source>
</reference>